<evidence type="ECO:0000256" key="1">
    <source>
        <dbReference type="ARBA" id="ARBA00010609"/>
    </source>
</evidence>
<proteinExistence type="inferred from homology"/>
<evidence type="ECO:0000259" key="4">
    <source>
        <dbReference type="Pfam" id="PF00394"/>
    </source>
</evidence>
<feature type="chain" id="PRO_5026321842" evidence="3">
    <location>
        <begin position="24"/>
        <end position="559"/>
    </location>
</feature>
<evidence type="ECO:0000313" key="7">
    <source>
        <dbReference type="Proteomes" id="UP000799640"/>
    </source>
</evidence>
<dbReference type="GO" id="GO:0005507">
    <property type="term" value="F:copper ion binding"/>
    <property type="evidence" value="ECO:0007669"/>
    <property type="project" value="InterPro"/>
</dbReference>
<sequence>MSPTSSYAAALATLLAFASPSLAAEKAPYARLSPAFNSAWKNPLPIPEIKKPLTSIKNPDTGAPIDFYEIEVKSFKHKFFPNLQEADLVGYDGAFPGPVFHVEKGRETVVRVVNRDADRLGRAPWDGWANDGIPSGHYKDYYYPNAAARMLWYHDHINKESAINAYRGLVGVYNIIDSTLDKSLNLPTGAYDIPLVLTAHYFTPSGGLSNERAEHNSIYGDTFLVNGAIQPALAVEPRKYRFRILNAAVSRVFNLTLTDDKGAVVPVAVVGSDGGYRAAPAAARSLLLGMAERWEVVVDFKGLEGKALTLATHDVWTDAKYKGSGEMLRFNVERSVKDTSGNELPKSFGVDLRFPSGKAVKRQMGGMGNMGGMMGGMGNMGGMGGMGGMMGGMGGMGGMMGDNLKWTHALHMHLVDIQLISRRKDNASLPEGRSYLEPYEVGSVKDTIVLGSNEVVEVLAKFTPYPGVYMFHCHNFVHSDQGMMAAFNVTRLADMGYSELEARLEDPMDARFRSKAYTGTNLDEVRTKVLPMFAGLKAYPDIRALEKLEDKYWAAKTAA</sequence>
<dbReference type="InterPro" id="IPR008972">
    <property type="entry name" value="Cupredoxin"/>
</dbReference>
<dbReference type="PROSITE" id="PS00080">
    <property type="entry name" value="MULTICOPPER_OXIDASE2"/>
    <property type="match status" value="1"/>
</dbReference>
<dbReference type="GO" id="GO:0016491">
    <property type="term" value="F:oxidoreductase activity"/>
    <property type="evidence" value="ECO:0007669"/>
    <property type="project" value="InterPro"/>
</dbReference>
<feature type="signal peptide" evidence="3">
    <location>
        <begin position="1"/>
        <end position="23"/>
    </location>
</feature>
<organism evidence="6 7">
    <name type="scientific">Trichodelitschia bisporula</name>
    <dbReference type="NCBI Taxonomy" id="703511"/>
    <lineage>
        <taxon>Eukaryota</taxon>
        <taxon>Fungi</taxon>
        <taxon>Dikarya</taxon>
        <taxon>Ascomycota</taxon>
        <taxon>Pezizomycotina</taxon>
        <taxon>Dothideomycetes</taxon>
        <taxon>Dothideomycetes incertae sedis</taxon>
        <taxon>Phaeotrichales</taxon>
        <taxon>Phaeotrichaceae</taxon>
        <taxon>Trichodelitschia</taxon>
    </lineage>
</organism>
<dbReference type="InterPro" id="IPR011706">
    <property type="entry name" value="Cu-oxidase_C"/>
</dbReference>
<dbReference type="Gene3D" id="2.60.40.420">
    <property type="entry name" value="Cupredoxins - blue copper proteins"/>
    <property type="match status" value="3"/>
</dbReference>
<dbReference type="AlphaFoldDB" id="A0A6G1HYE1"/>
<dbReference type="Pfam" id="PF00394">
    <property type="entry name" value="Cu-oxidase"/>
    <property type="match status" value="1"/>
</dbReference>
<evidence type="ECO:0000313" key="6">
    <source>
        <dbReference type="EMBL" id="KAF2400857.1"/>
    </source>
</evidence>
<dbReference type="InterPro" id="IPR045087">
    <property type="entry name" value="Cu-oxidase_fam"/>
</dbReference>
<dbReference type="EMBL" id="ML996694">
    <property type="protein sequence ID" value="KAF2400857.1"/>
    <property type="molecule type" value="Genomic_DNA"/>
</dbReference>
<name>A0A6G1HYE1_9PEZI</name>
<keyword evidence="2" id="KW-0479">Metal-binding</keyword>
<dbReference type="SUPFAM" id="SSF49503">
    <property type="entry name" value="Cupredoxins"/>
    <property type="match status" value="2"/>
</dbReference>
<accession>A0A6G1HYE1</accession>
<keyword evidence="7" id="KW-1185">Reference proteome</keyword>
<reference evidence="6" key="1">
    <citation type="journal article" date="2020" name="Stud. Mycol.">
        <title>101 Dothideomycetes genomes: a test case for predicting lifestyles and emergence of pathogens.</title>
        <authorList>
            <person name="Haridas S."/>
            <person name="Albert R."/>
            <person name="Binder M."/>
            <person name="Bloem J."/>
            <person name="Labutti K."/>
            <person name="Salamov A."/>
            <person name="Andreopoulos B."/>
            <person name="Baker S."/>
            <person name="Barry K."/>
            <person name="Bills G."/>
            <person name="Bluhm B."/>
            <person name="Cannon C."/>
            <person name="Castanera R."/>
            <person name="Culley D."/>
            <person name="Daum C."/>
            <person name="Ezra D."/>
            <person name="Gonzalez J."/>
            <person name="Henrissat B."/>
            <person name="Kuo A."/>
            <person name="Liang C."/>
            <person name="Lipzen A."/>
            <person name="Lutzoni F."/>
            <person name="Magnuson J."/>
            <person name="Mondo S."/>
            <person name="Nolan M."/>
            <person name="Ohm R."/>
            <person name="Pangilinan J."/>
            <person name="Park H.-J."/>
            <person name="Ramirez L."/>
            <person name="Alfaro M."/>
            <person name="Sun H."/>
            <person name="Tritt A."/>
            <person name="Yoshinaga Y."/>
            <person name="Zwiers L.-H."/>
            <person name="Turgeon B."/>
            <person name="Goodwin S."/>
            <person name="Spatafora J."/>
            <person name="Crous P."/>
            <person name="Grigoriev I."/>
        </authorList>
    </citation>
    <scope>NUCLEOTIDE SEQUENCE</scope>
    <source>
        <strain evidence="6">CBS 262.69</strain>
    </source>
</reference>
<dbReference type="PANTHER" id="PTHR48267:SF1">
    <property type="entry name" value="BILIRUBIN OXIDASE"/>
    <property type="match status" value="1"/>
</dbReference>
<feature type="domain" description="Plastocyanin-like" evidence="4">
    <location>
        <begin position="195"/>
        <end position="301"/>
    </location>
</feature>
<gene>
    <name evidence="6" type="ORF">EJ06DRAFT_476527</name>
</gene>
<dbReference type="PANTHER" id="PTHR48267">
    <property type="entry name" value="CUPREDOXIN SUPERFAMILY PROTEIN"/>
    <property type="match status" value="1"/>
</dbReference>
<comment type="similarity">
    <text evidence="1">Belongs to the multicopper oxidase family.</text>
</comment>
<feature type="domain" description="Plastocyanin-like" evidence="5">
    <location>
        <begin position="403"/>
        <end position="490"/>
    </location>
</feature>
<dbReference type="InterPro" id="IPR001117">
    <property type="entry name" value="Cu-oxidase_2nd"/>
</dbReference>
<evidence type="ECO:0000259" key="5">
    <source>
        <dbReference type="Pfam" id="PF07731"/>
    </source>
</evidence>
<dbReference type="OrthoDB" id="262547at2759"/>
<keyword evidence="3" id="KW-0732">Signal</keyword>
<evidence type="ECO:0000256" key="3">
    <source>
        <dbReference type="SAM" id="SignalP"/>
    </source>
</evidence>
<dbReference type="Pfam" id="PF07731">
    <property type="entry name" value="Cu-oxidase_2"/>
    <property type="match status" value="1"/>
</dbReference>
<dbReference type="Proteomes" id="UP000799640">
    <property type="component" value="Unassembled WGS sequence"/>
</dbReference>
<evidence type="ECO:0000256" key="2">
    <source>
        <dbReference type="ARBA" id="ARBA00022723"/>
    </source>
</evidence>
<protein>
    <submittedName>
        <fullName evidence="6">Cupredoxin</fullName>
    </submittedName>
</protein>
<dbReference type="InterPro" id="IPR002355">
    <property type="entry name" value="Cu_oxidase_Cu_BS"/>
</dbReference>